<dbReference type="Gene3D" id="3.40.50.2300">
    <property type="match status" value="1"/>
</dbReference>
<gene>
    <name evidence="5" type="ORF">CLV72_106135</name>
</gene>
<dbReference type="PANTHER" id="PTHR43156:SF2">
    <property type="entry name" value="STAGE II SPORULATION PROTEIN E"/>
    <property type="match status" value="1"/>
</dbReference>
<dbReference type="GO" id="GO:0016791">
    <property type="term" value="F:phosphatase activity"/>
    <property type="evidence" value="ECO:0007669"/>
    <property type="project" value="TreeGrafter"/>
</dbReference>
<dbReference type="SUPFAM" id="SSF52172">
    <property type="entry name" value="CheY-like"/>
    <property type="match status" value="1"/>
</dbReference>
<organism evidence="5 6">
    <name type="scientific">Allonocardiopsis opalescens</name>
    <dbReference type="NCBI Taxonomy" id="1144618"/>
    <lineage>
        <taxon>Bacteria</taxon>
        <taxon>Bacillati</taxon>
        <taxon>Actinomycetota</taxon>
        <taxon>Actinomycetes</taxon>
        <taxon>Streptosporangiales</taxon>
        <taxon>Allonocardiopsis</taxon>
    </lineage>
</organism>
<dbReference type="RefSeq" id="WP_106248829.1">
    <property type="nucleotide sequence ID" value="NZ_PVZC01000006.1"/>
</dbReference>
<name>A0A2T0PZX1_9ACTN</name>
<evidence type="ECO:0000256" key="3">
    <source>
        <dbReference type="SAM" id="MobiDB-lite"/>
    </source>
</evidence>
<reference evidence="5 6" key="1">
    <citation type="submission" date="2018-03" db="EMBL/GenBank/DDBJ databases">
        <title>Genomic Encyclopedia of Archaeal and Bacterial Type Strains, Phase II (KMG-II): from individual species to whole genera.</title>
        <authorList>
            <person name="Goeker M."/>
        </authorList>
    </citation>
    <scope>NUCLEOTIDE SEQUENCE [LARGE SCALE GENOMIC DNA]</scope>
    <source>
        <strain evidence="5 6">DSM 45601</strain>
    </source>
</reference>
<dbReference type="SUPFAM" id="SSF81606">
    <property type="entry name" value="PP2C-like"/>
    <property type="match status" value="1"/>
</dbReference>
<dbReference type="PROSITE" id="PS50110">
    <property type="entry name" value="RESPONSE_REGULATORY"/>
    <property type="match status" value="1"/>
</dbReference>
<dbReference type="Gene3D" id="3.60.40.10">
    <property type="entry name" value="PPM-type phosphatase domain"/>
    <property type="match status" value="1"/>
</dbReference>
<dbReference type="Proteomes" id="UP000237846">
    <property type="component" value="Unassembled WGS sequence"/>
</dbReference>
<evidence type="ECO:0000256" key="2">
    <source>
        <dbReference type="PROSITE-ProRule" id="PRU00169"/>
    </source>
</evidence>
<dbReference type="InterPro" id="IPR052016">
    <property type="entry name" value="Bact_Sigma-Reg"/>
</dbReference>
<keyword evidence="6" id="KW-1185">Reference proteome</keyword>
<evidence type="ECO:0000256" key="1">
    <source>
        <dbReference type="ARBA" id="ARBA00022801"/>
    </source>
</evidence>
<evidence type="ECO:0000313" key="5">
    <source>
        <dbReference type="EMBL" id="PRX97099.1"/>
    </source>
</evidence>
<evidence type="ECO:0000259" key="4">
    <source>
        <dbReference type="PROSITE" id="PS50110"/>
    </source>
</evidence>
<dbReference type="GO" id="GO:0000160">
    <property type="term" value="P:phosphorelay signal transduction system"/>
    <property type="evidence" value="ECO:0007669"/>
    <property type="project" value="InterPro"/>
</dbReference>
<protein>
    <submittedName>
        <fullName evidence="5">Sigma-B regulation protein RsbU (Phosphoserine phosphatase)</fullName>
    </submittedName>
</protein>
<dbReference type="InterPro" id="IPR011006">
    <property type="entry name" value="CheY-like_superfamily"/>
</dbReference>
<feature type="region of interest" description="Disordered" evidence="3">
    <location>
        <begin position="222"/>
        <end position="245"/>
    </location>
</feature>
<dbReference type="SMART" id="SM00331">
    <property type="entry name" value="PP2C_SIG"/>
    <property type="match status" value="1"/>
</dbReference>
<dbReference type="EMBL" id="PVZC01000006">
    <property type="protein sequence ID" value="PRX97099.1"/>
    <property type="molecule type" value="Genomic_DNA"/>
</dbReference>
<keyword evidence="1" id="KW-0378">Hydrolase</keyword>
<dbReference type="InterPro" id="IPR036457">
    <property type="entry name" value="PPM-type-like_dom_sf"/>
</dbReference>
<feature type="domain" description="Response regulatory" evidence="4">
    <location>
        <begin position="5"/>
        <end position="117"/>
    </location>
</feature>
<dbReference type="OrthoDB" id="118142at2"/>
<dbReference type="Pfam" id="PF07228">
    <property type="entry name" value="SpoIIE"/>
    <property type="match status" value="1"/>
</dbReference>
<dbReference type="PANTHER" id="PTHR43156">
    <property type="entry name" value="STAGE II SPORULATION PROTEIN E-RELATED"/>
    <property type="match status" value="1"/>
</dbReference>
<proteinExistence type="predicted"/>
<accession>A0A2T0PZX1</accession>
<dbReference type="InterPro" id="IPR001789">
    <property type="entry name" value="Sig_transdc_resp-reg_receiver"/>
</dbReference>
<dbReference type="InterPro" id="IPR001932">
    <property type="entry name" value="PPM-type_phosphatase-like_dom"/>
</dbReference>
<dbReference type="AlphaFoldDB" id="A0A2T0PZX1"/>
<comment type="caution">
    <text evidence="2">Lacks conserved residue(s) required for the propagation of feature annotation.</text>
</comment>
<sequence length="410" mass="44039">MSATRVLIVAESGEVAPELHQALHPDEFSVRGVSAAQLSADLAPHQSPDMVLVSASLGLHELTHISRRFSENDSSPTIVVYPDGDFAALESCVRGGYDYVTPPFLPSLLRSRMTSCWERSRLTQTVQEMENLASLREYERELSIAHEIQSGFLPEELPTPAGWELATRFEPARQVAGDFYDVFELLNGRRLALLVADVCDKGVGAALFMALIRTLLRHTAEHTGNWNPVDSPPGSRPGGEPGAALPPMLSLGAGPLVQAVSSTNQYLARNHLRQGYFATLFFAVLDPGSGKLLYINGGHNPPVLARANGEHILLPPTGPAVGMLANSSYTLGHTSIGPGDTLFMYTDGVVEARGTDGRLFGSDRMLRVVTQPGHSAEKLLGLVDQAVAGHVAGAAQSDDITMMALRRSDD</sequence>
<comment type="caution">
    <text evidence="5">The sequence shown here is derived from an EMBL/GenBank/DDBJ whole genome shotgun (WGS) entry which is preliminary data.</text>
</comment>
<evidence type="ECO:0000313" key="6">
    <source>
        <dbReference type="Proteomes" id="UP000237846"/>
    </source>
</evidence>